<dbReference type="InterPro" id="IPR050415">
    <property type="entry name" value="MRET"/>
</dbReference>
<organism evidence="2 3">
    <name type="scientific">Candidatus Beckwithbacteria bacterium GW2011_GWB1_47_15</name>
    <dbReference type="NCBI Taxonomy" id="1618371"/>
    <lineage>
        <taxon>Bacteria</taxon>
        <taxon>Candidatus Beckwithiibacteriota</taxon>
    </lineage>
</organism>
<dbReference type="PRINTS" id="PR00410">
    <property type="entry name" value="PHEHYDRXLASE"/>
</dbReference>
<protein>
    <submittedName>
        <fullName evidence="2">Oxidoreductase FAD-binding domain protein</fullName>
    </submittedName>
</protein>
<dbReference type="Gene3D" id="2.40.30.10">
    <property type="entry name" value="Translation factors"/>
    <property type="match status" value="1"/>
</dbReference>
<sequence length="242" mass="27839">MSQRVILKDMQKPQQFTGKVAEHILINNKFQYLHIELTHPFRLEFEAGQYVSFAIGGGERRSYSIASEPQIDSSIEVCVDVTPEGKGSSFLKSLKPGDEVSFLAPLGKFKVEDESKLLFVATGSGITPVRSMILDLLEYKKDPRQIQLHWGLRHVDDMFWVEHFRKFHEYYDNFTFHLTLSQPPEHWPLCAGYVTDCVRDELTLDSSWGVYLCGNKFMIDDATKLVTKMGVPPEQIHTEKFF</sequence>
<reference evidence="2 3" key="1">
    <citation type="journal article" date="2015" name="Nature">
        <title>rRNA introns, odd ribosomes, and small enigmatic genomes across a large radiation of phyla.</title>
        <authorList>
            <person name="Brown C.T."/>
            <person name="Hug L.A."/>
            <person name="Thomas B.C."/>
            <person name="Sharon I."/>
            <person name="Castelle C.J."/>
            <person name="Singh A."/>
            <person name="Wilkins M.J."/>
            <person name="Williams K.H."/>
            <person name="Banfield J.F."/>
        </authorList>
    </citation>
    <scope>NUCLEOTIDE SEQUENCE [LARGE SCALE GENOMIC DNA]</scope>
</reference>
<name>A0A0G1RVS1_9BACT</name>
<dbReference type="PANTHER" id="PTHR47354:SF5">
    <property type="entry name" value="PROTEIN RFBI"/>
    <property type="match status" value="1"/>
</dbReference>
<evidence type="ECO:0000313" key="2">
    <source>
        <dbReference type="EMBL" id="KKU61227.1"/>
    </source>
</evidence>
<dbReference type="Pfam" id="PF00970">
    <property type="entry name" value="FAD_binding_6"/>
    <property type="match status" value="1"/>
</dbReference>
<dbReference type="Proteomes" id="UP000033860">
    <property type="component" value="Unassembled WGS sequence"/>
</dbReference>
<proteinExistence type="predicted"/>
<dbReference type="PANTHER" id="PTHR47354">
    <property type="entry name" value="NADH OXIDOREDUCTASE HCR"/>
    <property type="match status" value="1"/>
</dbReference>
<comment type="caution">
    <text evidence="2">The sequence shown here is derived from an EMBL/GenBank/DDBJ whole genome shotgun (WGS) entry which is preliminary data.</text>
</comment>
<evidence type="ECO:0000313" key="3">
    <source>
        <dbReference type="Proteomes" id="UP000033860"/>
    </source>
</evidence>
<dbReference type="InterPro" id="IPR008333">
    <property type="entry name" value="Cbr1-like_FAD-bd_dom"/>
</dbReference>
<accession>A0A0G1RVS1</accession>
<dbReference type="InterPro" id="IPR039261">
    <property type="entry name" value="FNR_nucleotide-bd"/>
</dbReference>
<dbReference type="SUPFAM" id="SSF52343">
    <property type="entry name" value="Ferredoxin reductase-like, C-terminal NADP-linked domain"/>
    <property type="match status" value="1"/>
</dbReference>
<dbReference type="InterPro" id="IPR017938">
    <property type="entry name" value="Riboflavin_synthase-like_b-brl"/>
</dbReference>
<dbReference type="Gene3D" id="3.40.50.80">
    <property type="entry name" value="Nucleotide-binding domain of ferredoxin-NADP reductase (FNR) module"/>
    <property type="match status" value="1"/>
</dbReference>
<dbReference type="AlphaFoldDB" id="A0A0G1RVS1"/>
<dbReference type="Pfam" id="PF00175">
    <property type="entry name" value="NAD_binding_1"/>
    <property type="match status" value="1"/>
</dbReference>
<dbReference type="SUPFAM" id="SSF63380">
    <property type="entry name" value="Riboflavin synthase domain-like"/>
    <property type="match status" value="1"/>
</dbReference>
<dbReference type="GO" id="GO:0016491">
    <property type="term" value="F:oxidoreductase activity"/>
    <property type="evidence" value="ECO:0007669"/>
    <property type="project" value="InterPro"/>
</dbReference>
<evidence type="ECO:0000259" key="1">
    <source>
        <dbReference type="PROSITE" id="PS51384"/>
    </source>
</evidence>
<dbReference type="PROSITE" id="PS51384">
    <property type="entry name" value="FAD_FR"/>
    <property type="match status" value="1"/>
</dbReference>
<dbReference type="InterPro" id="IPR017927">
    <property type="entry name" value="FAD-bd_FR_type"/>
</dbReference>
<dbReference type="EMBL" id="LCNT01000004">
    <property type="protein sequence ID" value="KKU61227.1"/>
    <property type="molecule type" value="Genomic_DNA"/>
</dbReference>
<dbReference type="InterPro" id="IPR001433">
    <property type="entry name" value="OxRdtase_FAD/NAD-bd"/>
</dbReference>
<feature type="domain" description="FAD-binding FR-type" evidence="1">
    <location>
        <begin position="13"/>
        <end position="112"/>
    </location>
</feature>
<gene>
    <name evidence="2" type="ORF">UX85_C0004G0149</name>
</gene>